<dbReference type="GO" id="GO:0005615">
    <property type="term" value="C:extracellular space"/>
    <property type="evidence" value="ECO:0007669"/>
    <property type="project" value="TreeGrafter"/>
</dbReference>
<protein>
    <submittedName>
        <fullName evidence="1">Uncharacterized protein</fullName>
    </submittedName>
</protein>
<proteinExistence type="predicted"/>
<accession>A0A3P7JFY4</accession>
<dbReference type="PANTHER" id="PTHR10974">
    <property type="entry name" value="FI08016P-RELATED"/>
    <property type="match status" value="1"/>
</dbReference>
<dbReference type="EMBL" id="UYYB01130718">
    <property type="protein sequence ID" value="VDM84510.1"/>
    <property type="molecule type" value="Genomic_DNA"/>
</dbReference>
<keyword evidence="2" id="KW-1185">Reference proteome</keyword>
<name>A0A3P7JFY4_STRVU</name>
<dbReference type="Proteomes" id="UP000270094">
    <property type="component" value="Unassembled WGS sequence"/>
</dbReference>
<sequence length="241" mass="28120">MRLDETRNKQAPWVDAKEANFPCEIVETACVKEDNSTSYQMVHAQILEVNETVKIDKAKKLYSVYVILLDSTAHTQGIRNLPQTLHFFEKSMQAVSFPHINKVGLNSRPNGVALWFGKRVETVDRELFGLPSIEPDWTHDHVCYTYLDNETSIFKEFRERGYKTLLAEDWMRGTLIWPNCWGFKEQPTDHYMRPFQVALEKEVAKPLEDTYSTKNCIEQHKDILRYLEDFVNAYDGDASFL</sequence>
<evidence type="ECO:0000313" key="1">
    <source>
        <dbReference type="EMBL" id="VDM84510.1"/>
    </source>
</evidence>
<dbReference type="PANTHER" id="PTHR10974:SF75">
    <property type="entry name" value="SULFATASE DOMAIN-CONTAINING PROTEIN"/>
    <property type="match status" value="1"/>
</dbReference>
<reference evidence="1 2" key="1">
    <citation type="submission" date="2018-11" db="EMBL/GenBank/DDBJ databases">
        <authorList>
            <consortium name="Pathogen Informatics"/>
        </authorList>
    </citation>
    <scope>NUCLEOTIDE SEQUENCE [LARGE SCALE GENOMIC DNA]</scope>
</reference>
<dbReference type="InterPro" id="IPR004245">
    <property type="entry name" value="DUF229"/>
</dbReference>
<gene>
    <name evidence="1" type="ORF">SVUK_LOCUS19508</name>
</gene>
<dbReference type="Pfam" id="PF02995">
    <property type="entry name" value="DUF229"/>
    <property type="match status" value="1"/>
</dbReference>
<evidence type="ECO:0000313" key="2">
    <source>
        <dbReference type="Proteomes" id="UP000270094"/>
    </source>
</evidence>
<dbReference type="AlphaFoldDB" id="A0A3P7JFY4"/>
<organism evidence="1 2">
    <name type="scientific">Strongylus vulgaris</name>
    <name type="common">Blood worm</name>
    <dbReference type="NCBI Taxonomy" id="40348"/>
    <lineage>
        <taxon>Eukaryota</taxon>
        <taxon>Metazoa</taxon>
        <taxon>Ecdysozoa</taxon>
        <taxon>Nematoda</taxon>
        <taxon>Chromadorea</taxon>
        <taxon>Rhabditida</taxon>
        <taxon>Rhabditina</taxon>
        <taxon>Rhabditomorpha</taxon>
        <taxon>Strongyloidea</taxon>
        <taxon>Strongylidae</taxon>
        <taxon>Strongylus</taxon>
    </lineage>
</organism>
<feature type="non-terminal residue" evidence="1">
    <location>
        <position position="241"/>
    </location>
</feature>
<dbReference type="OrthoDB" id="5782315at2759"/>